<organism evidence="1 2">
    <name type="scientific">Verticillium longisporum</name>
    <name type="common">Verticillium dahliae var. longisporum</name>
    <dbReference type="NCBI Taxonomy" id="100787"/>
    <lineage>
        <taxon>Eukaryota</taxon>
        <taxon>Fungi</taxon>
        <taxon>Dikarya</taxon>
        <taxon>Ascomycota</taxon>
        <taxon>Pezizomycotina</taxon>
        <taxon>Sordariomycetes</taxon>
        <taxon>Hypocreomycetidae</taxon>
        <taxon>Glomerellales</taxon>
        <taxon>Plectosphaerellaceae</taxon>
        <taxon>Verticillium</taxon>
    </lineage>
</organism>
<dbReference type="AlphaFoldDB" id="A0A0G4LXF3"/>
<protein>
    <submittedName>
        <fullName evidence="1">Uncharacterized protein</fullName>
    </submittedName>
</protein>
<dbReference type="STRING" id="100787.A0A0G4LXF3"/>
<gene>
    <name evidence="1" type="ORF">BN1708_014620</name>
</gene>
<reference evidence="1 2" key="1">
    <citation type="submission" date="2015-05" db="EMBL/GenBank/DDBJ databases">
        <authorList>
            <person name="Wang D.B."/>
            <person name="Wang M."/>
        </authorList>
    </citation>
    <scope>NUCLEOTIDE SEQUENCE [LARGE SCALE GENOMIC DNA]</scope>
    <source>
        <strain evidence="1">VL1</strain>
    </source>
</reference>
<dbReference type="Proteomes" id="UP000044602">
    <property type="component" value="Unassembled WGS sequence"/>
</dbReference>
<proteinExistence type="predicted"/>
<sequence>MDDLLRSKIIGDNPIGNGLDAFRKSFVSICEGAGAFCTPDTFANSSEHRKYVDDVLKEELGPIALRVAADKNFKMVGRAGLEMRIKMMC</sequence>
<dbReference type="EMBL" id="CVQH01020262">
    <property type="protein sequence ID" value="CRK26654.1"/>
    <property type="molecule type" value="Genomic_DNA"/>
</dbReference>
<evidence type="ECO:0000313" key="1">
    <source>
        <dbReference type="EMBL" id="CRK26654.1"/>
    </source>
</evidence>
<evidence type="ECO:0000313" key="2">
    <source>
        <dbReference type="Proteomes" id="UP000044602"/>
    </source>
</evidence>
<accession>A0A0G4LXF3</accession>
<keyword evidence="2" id="KW-1185">Reference proteome</keyword>
<name>A0A0G4LXF3_VERLO</name>